<dbReference type="GO" id="GO:0009247">
    <property type="term" value="P:glycolipid biosynthetic process"/>
    <property type="evidence" value="ECO:0007669"/>
    <property type="project" value="UniProtKB-ARBA"/>
</dbReference>
<dbReference type="NCBIfam" id="NF005919">
    <property type="entry name" value="PRK07920.1"/>
    <property type="match status" value="1"/>
</dbReference>
<proteinExistence type="predicted"/>
<comment type="caution">
    <text evidence="7">The sequence shown here is derived from an EMBL/GenBank/DDBJ whole genome shotgun (WGS) entry which is preliminary data.</text>
</comment>
<dbReference type="CDD" id="cd07984">
    <property type="entry name" value="LPLAT_LABLAT-like"/>
    <property type="match status" value="1"/>
</dbReference>
<reference evidence="7 8" key="1">
    <citation type="submission" date="2020-10" db="EMBL/GenBank/DDBJ databases">
        <title>Connecting structure to function with the recovery of over 1000 high-quality activated sludge metagenome-assembled genomes encoding full-length rRNA genes using long-read sequencing.</title>
        <authorList>
            <person name="Singleton C.M."/>
            <person name="Petriglieri F."/>
            <person name="Kristensen J.M."/>
            <person name="Kirkegaard R.H."/>
            <person name="Michaelsen T.Y."/>
            <person name="Andersen M.H."/>
            <person name="Karst S.M."/>
            <person name="Dueholm M.S."/>
            <person name="Nielsen P.H."/>
            <person name="Albertsen M."/>
        </authorList>
    </citation>
    <scope>NUCLEOTIDE SEQUENCE [LARGE SCALE GENOMIC DNA]</scope>
    <source>
        <strain evidence="7">Lyne_18-Q3-R50-59_MAXAC.006</strain>
    </source>
</reference>
<dbReference type="Proteomes" id="UP000727993">
    <property type="component" value="Unassembled WGS sequence"/>
</dbReference>
<dbReference type="InterPro" id="IPR004960">
    <property type="entry name" value="LipA_acyltrans"/>
</dbReference>
<keyword evidence="4" id="KW-0808">Transferase</keyword>
<keyword evidence="6 7" id="KW-0012">Acyltransferase</keyword>
<evidence type="ECO:0000256" key="1">
    <source>
        <dbReference type="ARBA" id="ARBA00004533"/>
    </source>
</evidence>
<evidence type="ECO:0000256" key="6">
    <source>
        <dbReference type="ARBA" id="ARBA00023315"/>
    </source>
</evidence>
<accession>A0A936NED5</accession>
<keyword evidence="5" id="KW-0472">Membrane</keyword>
<dbReference type="PANTHER" id="PTHR30606">
    <property type="entry name" value="LIPID A BIOSYNTHESIS LAUROYL ACYLTRANSFERASE"/>
    <property type="match status" value="1"/>
</dbReference>
<dbReference type="AlphaFoldDB" id="A0A936NED5"/>
<organism evidence="7 8">
    <name type="scientific">Candidatus Neomicrothrix subdominans</name>
    <dbReference type="NCBI Taxonomy" id="2954438"/>
    <lineage>
        <taxon>Bacteria</taxon>
        <taxon>Bacillati</taxon>
        <taxon>Actinomycetota</taxon>
        <taxon>Acidimicrobiia</taxon>
        <taxon>Acidimicrobiales</taxon>
        <taxon>Microthrixaceae</taxon>
        <taxon>Candidatus Neomicrothrix</taxon>
    </lineage>
</organism>
<gene>
    <name evidence="7" type="ORF">IPN02_16815</name>
</gene>
<evidence type="ECO:0000256" key="2">
    <source>
        <dbReference type="ARBA" id="ARBA00022475"/>
    </source>
</evidence>
<keyword evidence="3" id="KW-0997">Cell inner membrane</keyword>
<dbReference type="GO" id="GO:0016746">
    <property type="term" value="F:acyltransferase activity"/>
    <property type="evidence" value="ECO:0007669"/>
    <property type="project" value="UniProtKB-KW"/>
</dbReference>
<protein>
    <submittedName>
        <fullName evidence="7">Phosphatidylinositol mannoside acyltransferase</fullName>
    </submittedName>
</protein>
<dbReference type="GO" id="GO:0005886">
    <property type="term" value="C:plasma membrane"/>
    <property type="evidence" value="ECO:0007669"/>
    <property type="project" value="UniProtKB-SubCell"/>
</dbReference>
<evidence type="ECO:0000256" key="5">
    <source>
        <dbReference type="ARBA" id="ARBA00023136"/>
    </source>
</evidence>
<evidence type="ECO:0000313" key="8">
    <source>
        <dbReference type="Proteomes" id="UP000727993"/>
    </source>
</evidence>
<keyword evidence="2" id="KW-1003">Cell membrane</keyword>
<sequence length="316" mass="34044">MVLGISVLDLFKLGTAAAGVLPRPGANIVSQGLASAVAPMLSERRLLIGRNLDRATGHRLTPVRREALTNAAIRSYGRYWEDLLRLPTVSTRELAANFDSQGLHHLDEAVASGTGPILAMPHVGRWEWAAAWLTRVHGVEVTAVVEAIEPPELFDWFRNKREALGIHVVPLGPDAVGSISRAIKAGHVVCLLSDRDISGGGPEVEFFGERTRLPAGPVTLALRTGALLLPTAVYETPGNRVLGVVRPPMDLEREGRLRADVARLTQVLAYELEELIAAQPQQWHLQSPNWPSDVAALRAAGYSPESLPGSAPGHSN</sequence>
<evidence type="ECO:0000256" key="4">
    <source>
        <dbReference type="ARBA" id="ARBA00022679"/>
    </source>
</evidence>
<evidence type="ECO:0000256" key="3">
    <source>
        <dbReference type="ARBA" id="ARBA00022519"/>
    </source>
</evidence>
<comment type="subcellular location">
    <subcellularLocation>
        <location evidence="1">Cell inner membrane</location>
    </subcellularLocation>
</comment>
<name>A0A936NED5_9ACTN</name>
<evidence type="ECO:0000313" key="7">
    <source>
        <dbReference type="EMBL" id="MBK9298450.1"/>
    </source>
</evidence>
<dbReference type="PANTHER" id="PTHR30606:SF10">
    <property type="entry name" value="PHOSPHATIDYLINOSITOL MANNOSIDE ACYLTRANSFERASE"/>
    <property type="match status" value="1"/>
</dbReference>
<dbReference type="EMBL" id="JADJZA010000009">
    <property type="protein sequence ID" value="MBK9298450.1"/>
    <property type="molecule type" value="Genomic_DNA"/>
</dbReference>
<dbReference type="Pfam" id="PF03279">
    <property type="entry name" value="Lip_A_acyltrans"/>
    <property type="match status" value="1"/>
</dbReference>